<dbReference type="AlphaFoldDB" id="U7QEM3"/>
<dbReference type="InterPro" id="IPR029024">
    <property type="entry name" value="TerB-like"/>
</dbReference>
<dbReference type="Proteomes" id="UP000017127">
    <property type="component" value="Unassembled WGS sequence"/>
</dbReference>
<dbReference type="RefSeq" id="WP_023068849.1">
    <property type="nucleotide sequence ID" value="NZ_AUZM01000076.1"/>
</dbReference>
<evidence type="ECO:0008006" key="3">
    <source>
        <dbReference type="Google" id="ProtNLM"/>
    </source>
</evidence>
<evidence type="ECO:0000313" key="2">
    <source>
        <dbReference type="Proteomes" id="UP000017127"/>
    </source>
</evidence>
<protein>
    <recommendedName>
        <fullName evidence="3">TerB family tellurite resistance protein</fullName>
    </recommendedName>
</protein>
<proteinExistence type="predicted"/>
<dbReference type="EMBL" id="AUZM01000076">
    <property type="protein sequence ID" value="ERT04876.1"/>
    <property type="molecule type" value="Genomic_DNA"/>
</dbReference>
<gene>
    <name evidence="1" type="ORF">M595_5163</name>
</gene>
<evidence type="ECO:0000313" key="1">
    <source>
        <dbReference type="EMBL" id="ERT04876.1"/>
    </source>
</evidence>
<reference evidence="1 2" key="1">
    <citation type="journal article" date="2013" name="Front. Microbiol.">
        <title>Comparative genomic analyses of the cyanobacterium, Lyngbya aestuarii BL J, a powerful hydrogen producer.</title>
        <authorList>
            <person name="Kothari A."/>
            <person name="Vaughn M."/>
            <person name="Garcia-Pichel F."/>
        </authorList>
    </citation>
    <scope>NUCLEOTIDE SEQUENCE [LARGE SCALE GENOMIC DNA]</scope>
    <source>
        <strain evidence="1 2">BL J</strain>
    </source>
</reference>
<dbReference type="OrthoDB" id="531086at2"/>
<accession>U7QEM3</accession>
<sequence length="203" mass="22888">MLTEIVRPLVRTQIRLLANSNSTRQTLVQTISRWLGYLGVEAIVNQLESNCDQIQVTLQVKKPQTCDSTDWQKIIDNIGNEANLPSTPSNSGLTYDQISPKQQVKLQRLLAYMIQVEQPESETDWDRVLPIIENLELEPELIVGIRSALRIPQSLDLLVEELEPDVAAIALEKAVAIALLDRRVNPEEDRALSLLLEAMKRSV</sequence>
<dbReference type="SUPFAM" id="SSF158682">
    <property type="entry name" value="TerB-like"/>
    <property type="match status" value="1"/>
</dbReference>
<keyword evidence="2" id="KW-1185">Reference proteome</keyword>
<comment type="caution">
    <text evidence="1">The sequence shown here is derived from an EMBL/GenBank/DDBJ whole genome shotgun (WGS) entry which is preliminary data.</text>
</comment>
<name>U7QEM3_9CYAN</name>
<organism evidence="1 2">
    <name type="scientific">Lyngbya aestuarii BL J</name>
    <dbReference type="NCBI Taxonomy" id="1348334"/>
    <lineage>
        <taxon>Bacteria</taxon>
        <taxon>Bacillati</taxon>
        <taxon>Cyanobacteriota</taxon>
        <taxon>Cyanophyceae</taxon>
        <taxon>Oscillatoriophycideae</taxon>
        <taxon>Oscillatoriales</taxon>
        <taxon>Microcoleaceae</taxon>
        <taxon>Lyngbya</taxon>
    </lineage>
</organism>